<dbReference type="AlphaFoldDB" id="A0A0D7BTM5"/>
<organism evidence="1 2">
    <name type="scientific">Cylindrobasidium torrendii FP15055 ss-10</name>
    <dbReference type="NCBI Taxonomy" id="1314674"/>
    <lineage>
        <taxon>Eukaryota</taxon>
        <taxon>Fungi</taxon>
        <taxon>Dikarya</taxon>
        <taxon>Basidiomycota</taxon>
        <taxon>Agaricomycotina</taxon>
        <taxon>Agaricomycetes</taxon>
        <taxon>Agaricomycetidae</taxon>
        <taxon>Agaricales</taxon>
        <taxon>Marasmiineae</taxon>
        <taxon>Physalacriaceae</taxon>
        <taxon>Cylindrobasidium</taxon>
    </lineage>
</organism>
<sequence length="53" mass="5871">MAAFTAFNDSRNSEPYHSCNSRLVMTIINSPLFPNMLLALTGYLIAYDVSSIV</sequence>
<reference evidence="1 2" key="1">
    <citation type="journal article" date="2015" name="Fungal Genet. Biol.">
        <title>Evolution of novel wood decay mechanisms in Agaricales revealed by the genome sequences of Fistulina hepatica and Cylindrobasidium torrendii.</title>
        <authorList>
            <person name="Floudas D."/>
            <person name="Held B.W."/>
            <person name="Riley R."/>
            <person name="Nagy L.G."/>
            <person name="Koehler G."/>
            <person name="Ransdell A.S."/>
            <person name="Younus H."/>
            <person name="Chow J."/>
            <person name="Chiniquy J."/>
            <person name="Lipzen A."/>
            <person name="Tritt A."/>
            <person name="Sun H."/>
            <person name="Haridas S."/>
            <person name="LaButti K."/>
            <person name="Ohm R.A."/>
            <person name="Kues U."/>
            <person name="Blanchette R.A."/>
            <person name="Grigoriev I.V."/>
            <person name="Minto R.E."/>
            <person name="Hibbett D.S."/>
        </authorList>
    </citation>
    <scope>NUCLEOTIDE SEQUENCE [LARGE SCALE GENOMIC DNA]</scope>
    <source>
        <strain evidence="1 2">FP15055 ss-10</strain>
    </source>
</reference>
<dbReference type="Proteomes" id="UP000054007">
    <property type="component" value="Unassembled WGS sequence"/>
</dbReference>
<protein>
    <submittedName>
        <fullName evidence="1">Uncharacterized protein</fullName>
    </submittedName>
</protein>
<keyword evidence="2" id="KW-1185">Reference proteome</keyword>
<accession>A0A0D7BTM5</accession>
<name>A0A0D7BTM5_9AGAR</name>
<evidence type="ECO:0000313" key="2">
    <source>
        <dbReference type="Proteomes" id="UP000054007"/>
    </source>
</evidence>
<dbReference type="EMBL" id="KN880435">
    <property type="protein sequence ID" value="KIY73529.1"/>
    <property type="molecule type" value="Genomic_DNA"/>
</dbReference>
<evidence type="ECO:0000313" key="1">
    <source>
        <dbReference type="EMBL" id="KIY73529.1"/>
    </source>
</evidence>
<gene>
    <name evidence="1" type="ORF">CYLTODRAFT_416908</name>
</gene>
<proteinExistence type="predicted"/>